<keyword evidence="3" id="KW-1185">Reference proteome</keyword>
<organism evidence="2 3">
    <name type="scientific">Cytophaga hutchinsonii (strain ATCC 33406 / DSM 1761 / CIP 103989 / NBRC 15051 / NCIMB 9469 / D465)</name>
    <dbReference type="NCBI Taxonomy" id="269798"/>
    <lineage>
        <taxon>Bacteria</taxon>
        <taxon>Pseudomonadati</taxon>
        <taxon>Bacteroidota</taxon>
        <taxon>Cytophagia</taxon>
        <taxon>Cytophagales</taxon>
        <taxon>Cytophagaceae</taxon>
        <taxon>Cytophaga</taxon>
    </lineage>
</organism>
<evidence type="ECO:0000313" key="3">
    <source>
        <dbReference type="Proteomes" id="UP000001822"/>
    </source>
</evidence>
<evidence type="ECO:0008006" key="4">
    <source>
        <dbReference type="Google" id="ProtNLM"/>
    </source>
</evidence>
<gene>
    <name evidence="2" type="ordered locus">CHU_0235</name>
</gene>
<evidence type="ECO:0000313" key="2">
    <source>
        <dbReference type="EMBL" id="ABG57527.1"/>
    </source>
</evidence>
<name>A0A6N4SMM2_CYTH3</name>
<protein>
    <recommendedName>
        <fullName evidence="4">Lipocalin-like domain-containing protein</fullName>
    </recommendedName>
</protein>
<accession>A0A6N4SMM2</accession>
<dbReference type="Proteomes" id="UP000001822">
    <property type="component" value="Chromosome"/>
</dbReference>
<dbReference type="PROSITE" id="PS51257">
    <property type="entry name" value="PROKAR_LIPOPROTEIN"/>
    <property type="match status" value="1"/>
</dbReference>
<keyword evidence="1" id="KW-0472">Membrane</keyword>
<proteinExistence type="predicted"/>
<evidence type="ECO:0000256" key="1">
    <source>
        <dbReference type="SAM" id="Phobius"/>
    </source>
</evidence>
<dbReference type="KEGG" id="chu:CHU_0235"/>
<keyword evidence="1" id="KW-0812">Transmembrane</keyword>
<keyword evidence="1" id="KW-1133">Transmembrane helix</keyword>
<dbReference type="AlphaFoldDB" id="A0A6N4SMM2"/>
<sequence>MKKAFIFNPVVWGMYVLILFLSCIKDKETIMPSSQKQSTPEDLQENLSGKWIVNKDPLPNTREISTFTFFEFSAEKKFIVFTQDTIYFGTYSINSSLDTITLPGLGILAIHTLDAAVFNFSLKQEGEDNFNKLFTTFEDPTIPSSVQTDLLCKKMWTINWQYKDVPDRDTIYFDGSNWLTSIDIYFSRNGTYFLHNVVEGGNNINSIKTWSWQDVSETAILAGSPEPIRVMKLTDTEFYYSFKDGAGDTYYASASR</sequence>
<feature type="transmembrane region" description="Helical" evidence="1">
    <location>
        <begin position="6"/>
        <end position="24"/>
    </location>
</feature>
<dbReference type="RefSeq" id="WP_011583643.1">
    <property type="nucleotide sequence ID" value="NC_008255.1"/>
</dbReference>
<reference evidence="2 3" key="1">
    <citation type="journal article" date="2007" name="Appl. Environ. Microbiol.">
        <title>Genome sequence of the cellulolytic gliding bacterium Cytophaga hutchinsonii.</title>
        <authorList>
            <person name="Xie G."/>
            <person name="Bruce D.C."/>
            <person name="Challacombe J.F."/>
            <person name="Chertkov O."/>
            <person name="Detter J.C."/>
            <person name="Gilna P."/>
            <person name="Han C.S."/>
            <person name="Lucas S."/>
            <person name="Misra M."/>
            <person name="Myers G.L."/>
            <person name="Richardson P."/>
            <person name="Tapia R."/>
            <person name="Thayer N."/>
            <person name="Thompson L.S."/>
            <person name="Brettin T.S."/>
            <person name="Henrissat B."/>
            <person name="Wilson D.B."/>
            <person name="McBride M.J."/>
        </authorList>
    </citation>
    <scope>NUCLEOTIDE SEQUENCE [LARGE SCALE GENOMIC DNA]</scope>
    <source>
        <strain evidence="3">ATCC 33406 / DSM 1761 / CIP 103989 / NBRC 15051 / NCIMB 9469 / D465</strain>
    </source>
</reference>
<dbReference type="EMBL" id="CP000383">
    <property type="protein sequence ID" value="ABG57527.1"/>
    <property type="molecule type" value="Genomic_DNA"/>
</dbReference>